<dbReference type="AlphaFoldDB" id="A0A1I5QCG5"/>
<keyword evidence="4 8" id="KW-0812">Transmembrane</keyword>
<evidence type="ECO:0000256" key="8">
    <source>
        <dbReference type="SAM" id="Phobius"/>
    </source>
</evidence>
<dbReference type="Proteomes" id="UP000199306">
    <property type="component" value="Unassembled WGS sequence"/>
</dbReference>
<comment type="subcellular location">
    <subcellularLocation>
        <location evidence="1">Cell membrane</location>
        <topology evidence="1">Multi-pass membrane protein</topology>
    </subcellularLocation>
</comment>
<feature type="transmembrane region" description="Helical" evidence="8">
    <location>
        <begin position="190"/>
        <end position="211"/>
    </location>
</feature>
<dbReference type="Pfam" id="PF09594">
    <property type="entry name" value="GT87"/>
    <property type="match status" value="1"/>
</dbReference>
<name>A0A1I5QCG5_9BACT</name>
<protein>
    <recommendedName>
        <fullName evidence="11">DUF2029 domain-containing protein</fullName>
    </recommendedName>
</protein>
<proteinExistence type="inferred from homology"/>
<dbReference type="GO" id="GO:0016758">
    <property type="term" value="F:hexosyltransferase activity"/>
    <property type="evidence" value="ECO:0007669"/>
    <property type="project" value="InterPro"/>
</dbReference>
<evidence type="ECO:0000256" key="5">
    <source>
        <dbReference type="ARBA" id="ARBA00022989"/>
    </source>
</evidence>
<evidence type="ECO:0000256" key="3">
    <source>
        <dbReference type="ARBA" id="ARBA00022679"/>
    </source>
</evidence>
<feature type="transmembrane region" description="Helical" evidence="8">
    <location>
        <begin position="289"/>
        <end position="322"/>
    </location>
</feature>
<dbReference type="EMBL" id="FOXH01000003">
    <property type="protein sequence ID" value="SFP43999.1"/>
    <property type="molecule type" value="Genomic_DNA"/>
</dbReference>
<evidence type="ECO:0000256" key="1">
    <source>
        <dbReference type="ARBA" id="ARBA00004651"/>
    </source>
</evidence>
<dbReference type="RefSeq" id="WP_092014029.1">
    <property type="nucleotide sequence ID" value="NZ_FOXH01000003.1"/>
</dbReference>
<accession>A0A1I5QCG5</accession>
<organism evidence="9 10">
    <name type="scientific">Pseudarcicella hirudinis</name>
    <dbReference type="NCBI Taxonomy" id="1079859"/>
    <lineage>
        <taxon>Bacteria</taxon>
        <taxon>Pseudomonadati</taxon>
        <taxon>Bacteroidota</taxon>
        <taxon>Cytophagia</taxon>
        <taxon>Cytophagales</taxon>
        <taxon>Flectobacillaceae</taxon>
        <taxon>Pseudarcicella</taxon>
    </lineage>
</organism>
<feature type="transmembrane region" description="Helical" evidence="8">
    <location>
        <begin position="12"/>
        <end position="30"/>
    </location>
</feature>
<feature type="transmembrane region" description="Helical" evidence="8">
    <location>
        <begin position="74"/>
        <end position="107"/>
    </location>
</feature>
<evidence type="ECO:0000256" key="7">
    <source>
        <dbReference type="ARBA" id="ARBA00024033"/>
    </source>
</evidence>
<dbReference type="OrthoDB" id="1070018at2"/>
<feature type="transmembrane region" description="Helical" evidence="8">
    <location>
        <begin position="158"/>
        <end position="183"/>
    </location>
</feature>
<keyword evidence="10" id="KW-1185">Reference proteome</keyword>
<gene>
    <name evidence="9" type="ORF">SAMN04515674_103126</name>
</gene>
<keyword evidence="3" id="KW-0808">Transferase</keyword>
<feature type="transmembrane region" description="Helical" evidence="8">
    <location>
        <begin position="260"/>
        <end position="277"/>
    </location>
</feature>
<keyword evidence="5 8" id="KW-1133">Transmembrane helix</keyword>
<keyword evidence="6 8" id="KW-0472">Membrane</keyword>
<evidence type="ECO:0000256" key="2">
    <source>
        <dbReference type="ARBA" id="ARBA00022475"/>
    </source>
</evidence>
<sequence>MTYDFKHFLNKRNIIVIWFLAGLIIGLKQYSLGEVNSHINNYIIFKTSFKHLLEHKNLYLEYPKEYFDLFLYGAIFPILIAPLAVLPTIIGVSLWSIINSLFLLYAIYQLPVSEKNKAIISWIVLNCSITAMLNTQFHNISAAMIILSYTQLKKKNEFAATAFMVLGTMIKLYGIVGLAFFFFSENKVKYIAYSILWAFIFFITPMFFVGIDYTLQCYADWYNVLAHKNDLNIDLLNTRTDVCVMGFFRRILNDGSLSNLYFIIPGVLILGSSYLKIRAFKNPVFQMRLLASVLLFVILASTGSESPTMVIGFVGVAIWYILSKKTTFDTFLLWFALIITSFSPTDIFPKFIRNEYINRYALMVIPLLFVWLKLHWEILLKTESLEQETLD</sequence>
<keyword evidence="2" id="KW-1003">Cell membrane</keyword>
<dbReference type="STRING" id="1079859.SAMN04515674_103126"/>
<dbReference type="GO" id="GO:0005886">
    <property type="term" value="C:plasma membrane"/>
    <property type="evidence" value="ECO:0007669"/>
    <property type="project" value="UniProtKB-SubCell"/>
</dbReference>
<evidence type="ECO:0000313" key="9">
    <source>
        <dbReference type="EMBL" id="SFP43999.1"/>
    </source>
</evidence>
<feature type="transmembrane region" description="Helical" evidence="8">
    <location>
        <begin position="119"/>
        <end position="138"/>
    </location>
</feature>
<comment type="similarity">
    <text evidence="7">Belongs to the glycosyltransferase 87 family.</text>
</comment>
<dbReference type="InterPro" id="IPR018584">
    <property type="entry name" value="GT87"/>
</dbReference>
<feature type="transmembrane region" description="Helical" evidence="8">
    <location>
        <begin position="328"/>
        <end position="348"/>
    </location>
</feature>
<feature type="transmembrane region" description="Helical" evidence="8">
    <location>
        <begin position="360"/>
        <end position="376"/>
    </location>
</feature>
<evidence type="ECO:0000313" key="10">
    <source>
        <dbReference type="Proteomes" id="UP000199306"/>
    </source>
</evidence>
<evidence type="ECO:0008006" key="11">
    <source>
        <dbReference type="Google" id="ProtNLM"/>
    </source>
</evidence>
<evidence type="ECO:0000256" key="4">
    <source>
        <dbReference type="ARBA" id="ARBA00022692"/>
    </source>
</evidence>
<evidence type="ECO:0000256" key="6">
    <source>
        <dbReference type="ARBA" id="ARBA00023136"/>
    </source>
</evidence>
<reference evidence="9 10" key="1">
    <citation type="submission" date="2016-10" db="EMBL/GenBank/DDBJ databases">
        <authorList>
            <person name="de Groot N.N."/>
        </authorList>
    </citation>
    <scope>NUCLEOTIDE SEQUENCE [LARGE SCALE GENOMIC DNA]</scope>
    <source>
        <strain evidence="10">E92,LMG 26720,CCM 7988</strain>
    </source>
</reference>